<dbReference type="RefSeq" id="WP_345193933.1">
    <property type="nucleotide sequence ID" value="NZ_BAABFL010000065.1"/>
</dbReference>
<accession>A0ABP8UWZ2</accession>
<gene>
    <name evidence="2" type="ORF">GCM10023116_06270</name>
</gene>
<reference evidence="3" key="1">
    <citation type="journal article" date="2019" name="Int. J. Syst. Evol. Microbiol.">
        <title>The Global Catalogue of Microorganisms (GCM) 10K type strain sequencing project: providing services to taxonomists for standard genome sequencing and annotation.</title>
        <authorList>
            <consortium name="The Broad Institute Genomics Platform"/>
            <consortium name="The Broad Institute Genome Sequencing Center for Infectious Disease"/>
            <person name="Wu L."/>
            <person name="Ma J."/>
        </authorList>
    </citation>
    <scope>NUCLEOTIDE SEQUENCE [LARGE SCALE GENOMIC DNA]</scope>
    <source>
        <strain evidence="3">JCM 17805</strain>
    </source>
</reference>
<sequence>MPVSTTVSPKKRKSRSELLSEKLDQVVADAEEQMTRFAGIKNDLGYNPDLIKEANEKGLVSGEDLKEAMQEMNDWKTQVKNDVKEAVMLEKRRQKAERKEQRKMRGEPDPSESKSGGRKRRGKFI</sequence>
<proteinExistence type="predicted"/>
<protein>
    <submittedName>
        <fullName evidence="2">Uncharacterized protein</fullName>
    </submittedName>
</protein>
<evidence type="ECO:0000256" key="1">
    <source>
        <dbReference type="SAM" id="MobiDB-lite"/>
    </source>
</evidence>
<feature type="region of interest" description="Disordered" evidence="1">
    <location>
        <begin position="88"/>
        <end position="125"/>
    </location>
</feature>
<feature type="compositionally biased region" description="Basic residues" evidence="1">
    <location>
        <begin position="116"/>
        <end position="125"/>
    </location>
</feature>
<comment type="caution">
    <text evidence="2">The sequence shown here is derived from an EMBL/GenBank/DDBJ whole genome shotgun (WGS) entry which is preliminary data.</text>
</comment>
<dbReference type="EMBL" id="BAABFL010000065">
    <property type="protein sequence ID" value="GAA4648360.1"/>
    <property type="molecule type" value="Genomic_DNA"/>
</dbReference>
<feature type="compositionally biased region" description="Basic and acidic residues" evidence="1">
    <location>
        <begin position="88"/>
        <end position="112"/>
    </location>
</feature>
<evidence type="ECO:0000313" key="3">
    <source>
        <dbReference type="Proteomes" id="UP001500604"/>
    </source>
</evidence>
<name>A0ABP8UWZ2_9GAMM</name>
<keyword evidence="3" id="KW-1185">Reference proteome</keyword>
<evidence type="ECO:0000313" key="2">
    <source>
        <dbReference type="EMBL" id="GAA4648360.1"/>
    </source>
</evidence>
<organism evidence="2 3">
    <name type="scientific">Kistimonas scapharcae</name>
    <dbReference type="NCBI Taxonomy" id="1036133"/>
    <lineage>
        <taxon>Bacteria</taxon>
        <taxon>Pseudomonadati</taxon>
        <taxon>Pseudomonadota</taxon>
        <taxon>Gammaproteobacteria</taxon>
        <taxon>Oceanospirillales</taxon>
        <taxon>Endozoicomonadaceae</taxon>
        <taxon>Kistimonas</taxon>
    </lineage>
</organism>
<dbReference type="Proteomes" id="UP001500604">
    <property type="component" value="Unassembled WGS sequence"/>
</dbReference>